<organism evidence="1 2">
    <name type="scientific">Ferroacidibacillus organovorans</name>
    <dbReference type="NCBI Taxonomy" id="1765683"/>
    <lineage>
        <taxon>Bacteria</taxon>
        <taxon>Bacillati</taxon>
        <taxon>Bacillota</taxon>
        <taxon>Bacilli</taxon>
        <taxon>Bacillales</taxon>
        <taxon>Alicyclobacillaceae</taxon>
        <taxon>Ferroacidibacillus</taxon>
    </lineage>
</organism>
<keyword evidence="2" id="KW-1185">Reference proteome</keyword>
<evidence type="ECO:0000313" key="2">
    <source>
        <dbReference type="Proteomes" id="UP000190229"/>
    </source>
</evidence>
<dbReference type="AlphaFoldDB" id="A0A1V4ETN6"/>
<evidence type="ECO:0000313" key="1">
    <source>
        <dbReference type="EMBL" id="OPG16134.1"/>
    </source>
</evidence>
<reference evidence="1 2" key="1">
    <citation type="submission" date="2017-02" db="EMBL/GenBank/DDBJ databases">
        <title>Draft genome of Acidibacillus ferrooxidans Huett2.</title>
        <authorList>
            <person name="Schopf S."/>
        </authorList>
    </citation>
    <scope>NUCLEOTIDE SEQUENCE [LARGE SCALE GENOMIC DNA]</scope>
    <source>
        <strain evidence="1 2">Huett2</strain>
    </source>
</reference>
<dbReference type="Proteomes" id="UP000190229">
    <property type="component" value="Unassembled WGS sequence"/>
</dbReference>
<dbReference type="EMBL" id="MWPS01000022">
    <property type="protein sequence ID" value="OPG16134.1"/>
    <property type="molecule type" value="Genomic_DNA"/>
</dbReference>
<gene>
    <name evidence="1" type="ORF">B2M26_08825</name>
</gene>
<evidence type="ECO:0008006" key="3">
    <source>
        <dbReference type="Google" id="ProtNLM"/>
    </source>
</evidence>
<dbReference type="RefSeq" id="WP_079290735.1">
    <property type="nucleotide sequence ID" value="NZ_MWPS01000022.1"/>
</dbReference>
<protein>
    <recommendedName>
        <fullName evidence="3">SHOCT domain-containing protein</fullName>
    </recommendedName>
</protein>
<comment type="caution">
    <text evidence="1">The sequence shown here is derived from an EMBL/GenBank/DDBJ whole genome shotgun (WGS) entry which is preliminary data.</text>
</comment>
<sequence>MGCCGGGIFSRGYRQSSQGASTPIKQQADSPVDTLKKRLANGEISVEEYQKLLVILQQEDVPMRL</sequence>
<name>A0A1V4ETN6_9BACL</name>
<accession>A0A1V4ETN6</accession>
<proteinExistence type="predicted"/>